<dbReference type="HOGENOM" id="CLU_062724_0_0_1"/>
<dbReference type="EnsemblPlants" id="Pp3c3_23830V3.4">
    <property type="protein sequence ID" value="Pp3c3_23830V3.4"/>
    <property type="gene ID" value="Pp3c3_23830"/>
</dbReference>
<dbReference type="Gramene" id="Pp3c3_23830V3.1">
    <property type="protein sequence ID" value="Pp3c3_23830V3.1"/>
    <property type="gene ID" value="Pp3c3_23830"/>
</dbReference>
<dbReference type="RefSeq" id="XP_073388637.1">
    <property type="nucleotide sequence ID" value="XM_073532536.1"/>
</dbReference>
<dbReference type="PROSITE" id="PS51371">
    <property type="entry name" value="CBS"/>
    <property type="match status" value="1"/>
</dbReference>
<dbReference type="EnsemblPlants" id="Pp3c3_23830V3.2">
    <property type="protein sequence ID" value="Pp3c3_23830V3.2"/>
    <property type="gene ID" value="Pp3c3_23830"/>
</dbReference>
<dbReference type="GeneID" id="112279648"/>
<dbReference type="InterPro" id="IPR046342">
    <property type="entry name" value="CBS_dom_sf"/>
</dbReference>
<dbReference type="AlphaFoldDB" id="A9S499"/>
<keyword evidence="2 3" id="KW-0129">CBS domain</keyword>
<dbReference type="STRING" id="3218.A9S499"/>
<evidence type="ECO:0000313" key="5">
    <source>
        <dbReference type="EMBL" id="PNR57874.1"/>
    </source>
</evidence>
<dbReference type="KEGG" id="ppp:112279648"/>
<proteinExistence type="predicted"/>
<dbReference type="Gramene" id="Pp3c3_23830V3.4">
    <property type="protein sequence ID" value="Pp3c3_23830V3.4"/>
    <property type="gene ID" value="Pp3c3_23830"/>
</dbReference>
<dbReference type="PaxDb" id="3218-PP1S47_25V6.1"/>
<dbReference type="SMART" id="SM00116">
    <property type="entry name" value="CBS"/>
    <property type="match status" value="2"/>
</dbReference>
<dbReference type="Gene3D" id="3.10.580.10">
    <property type="entry name" value="CBS-domain"/>
    <property type="match status" value="2"/>
</dbReference>
<dbReference type="FunCoup" id="A9S499">
    <property type="interactions" value="248"/>
</dbReference>
<evidence type="ECO:0000259" key="4">
    <source>
        <dbReference type="PROSITE" id="PS51371"/>
    </source>
</evidence>
<dbReference type="EnsemblPlants" id="Pp3c3_23830V3.1">
    <property type="protein sequence ID" value="Pp3c3_23830V3.1"/>
    <property type="gene ID" value="Pp3c3_23830"/>
</dbReference>
<dbReference type="Gramene" id="Pp3c3_23830V3.3">
    <property type="protein sequence ID" value="Pp3c3_23830V3.3"/>
    <property type="gene ID" value="Pp3c3_23830"/>
</dbReference>
<evidence type="ECO:0000256" key="3">
    <source>
        <dbReference type="PROSITE-ProRule" id="PRU00703"/>
    </source>
</evidence>
<protein>
    <recommendedName>
        <fullName evidence="4">CBS domain-containing protein</fullName>
    </recommendedName>
</protein>
<dbReference type="Proteomes" id="UP000006727">
    <property type="component" value="Chromosome 3"/>
</dbReference>
<evidence type="ECO:0000256" key="2">
    <source>
        <dbReference type="ARBA" id="ARBA00023122"/>
    </source>
</evidence>
<dbReference type="SUPFAM" id="SSF54631">
    <property type="entry name" value="CBS-domain pair"/>
    <property type="match status" value="2"/>
</dbReference>
<gene>
    <name evidence="6" type="primary">LOC112279648</name>
    <name evidence="5" type="ORF">PHYPA_004868</name>
</gene>
<keyword evidence="1" id="KW-0677">Repeat</keyword>
<dbReference type="eggNOG" id="KOG1764">
    <property type="taxonomic scope" value="Eukaryota"/>
</dbReference>
<dbReference type="Pfam" id="PF00571">
    <property type="entry name" value="CBS"/>
    <property type="match status" value="1"/>
</dbReference>
<dbReference type="InterPro" id="IPR000644">
    <property type="entry name" value="CBS_dom"/>
</dbReference>
<evidence type="ECO:0000313" key="6">
    <source>
        <dbReference type="EnsemblPlants" id="Pp3c3_23830V3.1"/>
    </source>
</evidence>
<feature type="domain" description="CBS" evidence="4">
    <location>
        <begin position="307"/>
        <end position="367"/>
    </location>
</feature>
<name>A9S499_PHYPA</name>
<organism evidence="5">
    <name type="scientific">Physcomitrium patens</name>
    <name type="common">Spreading-leaved earth moss</name>
    <name type="synonym">Physcomitrella patens</name>
    <dbReference type="NCBI Taxonomy" id="3218"/>
    <lineage>
        <taxon>Eukaryota</taxon>
        <taxon>Viridiplantae</taxon>
        <taxon>Streptophyta</taxon>
        <taxon>Embryophyta</taxon>
        <taxon>Bryophyta</taxon>
        <taxon>Bryophytina</taxon>
        <taxon>Bryopsida</taxon>
        <taxon>Funariidae</taxon>
        <taxon>Funariales</taxon>
        <taxon>Funariaceae</taxon>
        <taxon>Physcomitrium</taxon>
    </lineage>
</organism>
<dbReference type="RefSeq" id="XP_024370054.1">
    <property type="nucleotide sequence ID" value="XM_024514286.2"/>
</dbReference>
<evidence type="ECO:0000313" key="7">
    <source>
        <dbReference type="Proteomes" id="UP000006727"/>
    </source>
</evidence>
<dbReference type="OrthoDB" id="449052at2759"/>
<dbReference type="PANTHER" id="PTHR13780">
    <property type="entry name" value="AMP-ACTIVATED PROTEIN KINASE, GAMMA REGULATORY SUBUNIT"/>
    <property type="match status" value="1"/>
</dbReference>
<dbReference type="InterPro" id="IPR050511">
    <property type="entry name" value="AMPK_gamma/SDS23_families"/>
</dbReference>
<reference evidence="5 7" key="2">
    <citation type="journal article" date="2018" name="Plant J.">
        <title>The Physcomitrella patens chromosome-scale assembly reveals moss genome structure and evolution.</title>
        <authorList>
            <person name="Lang D."/>
            <person name="Ullrich K.K."/>
            <person name="Murat F."/>
            <person name="Fuchs J."/>
            <person name="Jenkins J."/>
            <person name="Haas F.B."/>
            <person name="Piednoel M."/>
            <person name="Gundlach H."/>
            <person name="Van Bel M."/>
            <person name="Meyberg R."/>
            <person name="Vives C."/>
            <person name="Morata J."/>
            <person name="Symeonidi A."/>
            <person name="Hiss M."/>
            <person name="Muchero W."/>
            <person name="Kamisugi Y."/>
            <person name="Saleh O."/>
            <person name="Blanc G."/>
            <person name="Decker E.L."/>
            <person name="van Gessel N."/>
            <person name="Grimwood J."/>
            <person name="Hayes R.D."/>
            <person name="Graham S.W."/>
            <person name="Gunter L.E."/>
            <person name="McDaniel S.F."/>
            <person name="Hoernstein S.N.W."/>
            <person name="Larsson A."/>
            <person name="Li F.W."/>
            <person name="Perroud P.F."/>
            <person name="Phillips J."/>
            <person name="Ranjan P."/>
            <person name="Rokshar D.S."/>
            <person name="Rothfels C.J."/>
            <person name="Schneider L."/>
            <person name="Shu S."/>
            <person name="Stevenson D.W."/>
            <person name="Thummler F."/>
            <person name="Tillich M."/>
            <person name="Villarreal Aguilar J.C."/>
            <person name="Widiez T."/>
            <person name="Wong G.K."/>
            <person name="Wymore A."/>
            <person name="Zhang Y."/>
            <person name="Zimmer A.D."/>
            <person name="Quatrano R.S."/>
            <person name="Mayer K.F.X."/>
            <person name="Goodstein D."/>
            <person name="Casacuberta J.M."/>
            <person name="Vandepoele K."/>
            <person name="Reski R."/>
            <person name="Cuming A.C."/>
            <person name="Tuskan G.A."/>
            <person name="Maumus F."/>
            <person name="Salse J."/>
            <person name="Schmutz J."/>
            <person name="Rensing S.A."/>
        </authorList>
    </citation>
    <scope>NUCLEOTIDE SEQUENCE [LARGE SCALE GENOMIC DNA]</scope>
    <source>
        <strain evidence="6 7">cv. Gransden 2004</strain>
    </source>
</reference>
<dbReference type="OMA" id="HAFREIY"/>
<keyword evidence="7" id="KW-1185">Reference proteome</keyword>
<dbReference type="Gramene" id="Pp3c3_23830V3.2">
    <property type="protein sequence ID" value="Pp3c3_23830V3.2"/>
    <property type="gene ID" value="Pp3c3_23830"/>
</dbReference>
<reference evidence="6" key="3">
    <citation type="submission" date="2020-12" db="UniProtKB">
        <authorList>
            <consortium name="EnsemblPlants"/>
        </authorList>
    </citation>
    <scope>IDENTIFICATION</scope>
</reference>
<evidence type="ECO:0000256" key="1">
    <source>
        <dbReference type="ARBA" id="ARBA00022737"/>
    </source>
</evidence>
<accession>A9S499</accession>
<dbReference type="EMBL" id="ABEU02000003">
    <property type="protein sequence ID" value="PNR57874.1"/>
    <property type="molecule type" value="Genomic_DNA"/>
</dbReference>
<dbReference type="EnsemblPlants" id="Pp3c3_23830V3.3">
    <property type="protein sequence ID" value="Pp3c3_23830V3.3"/>
    <property type="gene ID" value="Pp3c3_23830"/>
</dbReference>
<reference evidence="5 7" key="1">
    <citation type="journal article" date="2008" name="Science">
        <title>The Physcomitrella genome reveals evolutionary insights into the conquest of land by plants.</title>
        <authorList>
            <person name="Rensing S."/>
            <person name="Lang D."/>
            <person name="Zimmer A."/>
            <person name="Terry A."/>
            <person name="Salamov A."/>
            <person name="Shapiro H."/>
            <person name="Nishiyama T."/>
            <person name="Perroud P.-F."/>
            <person name="Lindquist E."/>
            <person name="Kamisugi Y."/>
            <person name="Tanahashi T."/>
            <person name="Sakakibara K."/>
            <person name="Fujita T."/>
            <person name="Oishi K."/>
            <person name="Shin-I T."/>
            <person name="Kuroki Y."/>
            <person name="Toyoda A."/>
            <person name="Suzuki Y."/>
            <person name="Hashimoto A."/>
            <person name="Yamaguchi K."/>
            <person name="Sugano A."/>
            <person name="Kohara Y."/>
            <person name="Fujiyama A."/>
            <person name="Anterola A."/>
            <person name="Aoki S."/>
            <person name="Ashton N."/>
            <person name="Barbazuk W.B."/>
            <person name="Barker E."/>
            <person name="Bennetzen J."/>
            <person name="Bezanilla M."/>
            <person name="Blankenship R."/>
            <person name="Cho S.H."/>
            <person name="Dutcher S."/>
            <person name="Estelle M."/>
            <person name="Fawcett J.A."/>
            <person name="Gundlach H."/>
            <person name="Hanada K."/>
            <person name="Heyl A."/>
            <person name="Hicks K.A."/>
            <person name="Hugh J."/>
            <person name="Lohr M."/>
            <person name="Mayer K."/>
            <person name="Melkozernov A."/>
            <person name="Murata T."/>
            <person name="Nelson D."/>
            <person name="Pils B."/>
            <person name="Prigge M."/>
            <person name="Reiss B."/>
            <person name="Renner T."/>
            <person name="Rombauts S."/>
            <person name="Rushton P."/>
            <person name="Sanderfoot A."/>
            <person name="Schween G."/>
            <person name="Shiu S.-H."/>
            <person name="Stueber K."/>
            <person name="Theodoulou F.L."/>
            <person name="Tu H."/>
            <person name="Van de Peer Y."/>
            <person name="Verrier P.J."/>
            <person name="Waters E."/>
            <person name="Wood A."/>
            <person name="Yang L."/>
            <person name="Cove D."/>
            <person name="Cuming A."/>
            <person name="Hasebe M."/>
            <person name="Lucas S."/>
            <person name="Mishler D.B."/>
            <person name="Reski R."/>
            <person name="Grigoriev I."/>
            <person name="Quatrano R.S."/>
            <person name="Boore J.L."/>
        </authorList>
    </citation>
    <scope>NUCLEOTIDE SEQUENCE [LARGE SCALE GENOMIC DNA]</scope>
    <source>
        <strain evidence="6 7">cv. Gransden 2004</strain>
    </source>
</reference>
<sequence>MAHGFEKAELLRCTTVQQIVEHKQRLVEIPHMATVNDALNTLLVKNILAVPVAAPPGQWIGAGGSMILESDKATGAVRKQYIGIVSMLDILIHIAEAEDEDVDTRLKATVSSIIGNSTEGLGLWSISPKTSVLDAMETMSKGIHRVLIPIESKMEHTVGVELQEASPGYHILTQTDVVEFLYAHYKELDFMTTTTVLELGAAQSNVYAAPSCMKVMDVVKCIRKSLLQAVAIVETTGDSDKEQTLVFGNGRKLVGTFSASDLLGRTSEMLRAWSTLPILSFLSKAGMAQRFGMAAAVNAGSFECKGFQKTPVTCHLETPIVEVMSQALTNHVHRVWVVDNEDHLNGVVSFSDIIMLVHDYFIRQHPQAHVREKPW</sequence>
<dbReference type="PANTHER" id="PTHR13780:SF101">
    <property type="entry name" value="SNF1-RELATED PROTEIN KINASE REGULATORY SUBUNIT GAMMA-LIKE PV42A"/>
    <property type="match status" value="1"/>
</dbReference>